<comment type="similarity">
    <text evidence="1 6">Belongs to the thioredoxin family.</text>
</comment>
<evidence type="ECO:0000256" key="5">
    <source>
        <dbReference type="ARBA" id="ARBA00023284"/>
    </source>
</evidence>
<dbReference type="Gene3D" id="3.40.30.10">
    <property type="entry name" value="Glutaredoxin"/>
    <property type="match status" value="1"/>
</dbReference>
<dbReference type="InterPro" id="IPR005746">
    <property type="entry name" value="Thioredoxin"/>
</dbReference>
<protein>
    <recommendedName>
        <fullName evidence="6">Thioredoxin</fullName>
    </recommendedName>
</protein>
<dbReference type="PANTHER" id="PTHR45663:SF11">
    <property type="entry name" value="GEO12009P1"/>
    <property type="match status" value="1"/>
</dbReference>
<proteinExistence type="inferred from homology"/>
<reference evidence="11" key="1">
    <citation type="submission" date="2016-06" db="EMBL/GenBank/DDBJ databases">
        <authorList>
            <person name="Varghese N."/>
            <person name="Submissions Spin"/>
        </authorList>
    </citation>
    <scope>NUCLEOTIDE SEQUENCE [LARGE SCALE GENOMIC DNA]</scope>
    <source>
        <strain evidence="11">DSM 43903</strain>
    </source>
</reference>
<evidence type="ECO:0000313" key="10">
    <source>
        <dbReference type="EMBL" id="SCL57297.1"/>
    </source>
</evidence>
<keyword evidence="2" id="KW-0813">Transport</keyword>
<feature type="active site" description="Nucleophile" evidence="7">
    <location>
        <position position="41"/>
    </location>
</feature>
<dbReference type="AlphaFoldDB" id="A0A1C6UT75"/>
<sequence length="115" mass="12358">MLETAPGGALTAVTDDTFAAVVLAADRPVVVDFWADWCPPCRAISRSLAELAVEFAGRMLFATIDTDANPDTTRAYGVLSLPTLLVFRRDEVVGSIVGARPKHHLRQSLARHLAG</sequence>
<feature type="active site" description="Nucleophile" evidence="7">
    <location>
        <position position="38"/>
    </location>
</feature>
<dbReference type="PIRSF" id="PIRSF000077">
    <property type="entry name" value="Thioredoxin"/>
    <property type="match status" value="1"/>
</dbReference>
<feature type="site" description="Deprotonates C-terminal active site Cys" evidence="7">
    <location>
        <position position="32"/>
    </location>
</feature>
<evidence type="ECO:0000256" key="8">
    <source>
        <dbReference type="PIRSR" id="PIRSR000077-4"/>
    </source>
</evidence>
<dbReference type="PRINTS" id="PR00421">
    <property type="entry name" value="THIOREDOXIN"/>
</dbReference>
<dbReference type="InterPro" id="IPR036249">
    <property type="entry name" value="Thioredoxin-like_sf"/>
</dbReference>
<evidence type="ECO:0000259" key="9">
    <source>
        <dbReference type="PROSITE" id="PS51352"/>
    </source>
</evidence>
<keyword evidence="5 8" id="KW-0676">Redox-active center</keyword>
<feature type="disulfide bond" description="Redox-active" evidence="8">
    <location>
        <begin position="38"/>
        <end position="41"/>
    </location>
</feature>
<feature type="domain" description="Thioredoxin" evidence="9">
    <location>
        <begin position="1"/>
        <end position="114"/>
    </location>
</feature>
<dbReference type="STRING" id="47855.GA0070606_2746"/>
<keyword evidence="11" id="KW-1185">Reference proteome</keyword>
<dbReference type="InterPro" id="IPR017937">
    <property type="entry name" value="Thioredoxin_CS"/>
</dbReference>
<dbReference type="OrthoDB" id="9790390at2"/>
<evidence type="ECO:0000313" key="11">
    <source>
        <dbReference type="Proteomes" id="UP000199001"/>
    </source>
</evidence>
<name>A0A1C6UT75_9ACTN</name>
<dbReference type="GO" id="GO:0045454">
    <property type="term" value="P:cell redox homeostasis"/>
    <property type="evidence" value="ECO:0007669"/>
    <property type="project" value="TreeGrafter"/>
</dbReference>
<dbReference type="InterPro" id="IPR013766">
    <property type="entry name" value="Thioredoxin_domain"/>
</dbReference>
<evidence type="ECO:0000256" key="6">
    <source>
        <dbReference type="PIRNR" id="PIRNR000077"/>
    </source>
</evidence>
<dbReference type="GO" id="GO:0005829">
    <property type="term" value="C:cytosol"/>
    <property type="evidence" value="ECO:0007669"/>
    <property type="project" value="TreeGrafter"/>
</dbReference>
<dbReference type="PROSITE" id="PS51352">
    <property type="entry name" value="THIOREDOXIN_2"/>
    <property type="match status" value="1"/>
</dbReference>
<dbReference type="Pfam" id="PF00085">
    <property type="entry name" value="Thioredoxin"/>
    <property type="match status" value="1"/>
</dbReference>
<feature type="site" description="Contributes to redox potential value" evidence="7">
    <location>
        <position position="39"/>
    </location>
</feature>
<keyword evidence="3" id="KW-0249">Electron transport</keyword>
<dbReference type="SUPFAM" id="SSF52833">
    <property type="entry name" value="Thioredoxin-like"/>
    <property type="match status" value="1"/>
</dbReference>
<gene>
    <name evidence="10" type="ORF">GA0070606_2746</name>
</gene>
<dbReference type="Proteomes" id="UP000199001">
    <property type="component" value="Unassembled WGS sequence"/>
</dbReference>
<evidence type="ECO:0000256" key="3">
    <source>
        <dbReference type="ARBA" id="ARBA00022982"/>
    </source>
</evidence>
<dbReference type="FunFam" id="3.40.30.10:FF:000001">
    <property type="entry name" value="Thioredoxin"/>
    <property type="match status" value="1"/>
</dbReference>
<evidence type="ECO:0000256" key="4">
    <source>
        <dbReference type="ARBA" id="ARBA00023157"/>
    </source>
</evidence>
<dbReference type="GO" id="GO:0015035">
    <property type="term" value="F:protein-disulfide reductase activity"/>
    <property type="evidence" value="ECO:0007669"/>
    <property type="project" value="InterPro"/>
</dbReference>
<evidence type="ECO:0000256" key="1">
    <source>
        <dbReference type="ARBA" id="ARBA00008987"/>
    </source>
</evidence>
<dbReference type="EMBL" id="FMHZ01000002">
    <property type="protein sequence ID" value="SCL57297.1"/>
    <property type="molecule type" value="Genomic_DNA"/>
</dbReference>
<dbReference type="PANTHER" id="PTHR45663">
    <property type="entry name" value="GEO12009P1"/>
    <property type="match status" value="1"/>
</dbReference>
<dbReference type="CDD" id="cd02947">
    <property type="entry name" value="TRX_family"/>
    <property type="match status" value="1"/>
</dbReference>
<evidence type="ECO:0000256" key="2">
    <source>
        <dbReference type="ARBA" id="ARBA00022448"/>
    </source>
</evidence>
<dbReference type="PROSITE" id="PS00194">
    <property type="entry name" value="THIOREDOXIN_1"/>
    <property type="match status" value="1"/>
</dbReference>
<evidence type="ECO:0000256" key="7">
    <source>
        <dbReference type="PIRSR" id="PIRSR000077-1"/>
    </source>
</evidence>
<organism evidence="10 11">
    <name type="scientific">Micromonospora citrea</name>
    <dbReference type="NCBI Taxonomy" id="47855"/>
    <lineage>
        <taxon>Bacteria</taxon>
        <taxon>Bacillati</taxon>
        <taxon>Actinomycetota</taxon>
        <taxon>Actinomycetes</taxon>
        <taxon>Micromonosporales</taxon>
        <taxon>Micromonosporaceae</taxon>
        <taxon>Micromonospora</taxon>
    </lineage>
</organism>
<accession>A0A1C6UT75</accession>
<dbReference type="RefSeq" id="WP_091098970.1">
    <property type="nucleotide sequence ID" value="NZ_FMHZ01000002.1"/>
</dbReference>
<feature type="site" description="Contributes to redox potential value" evidence="7">
    <location>
        <position position="40"/>
    </location>
</feature>
<keyword evidence="4 8" id="KW-1015">Disulfide bond</keyword>